<comment type="caution">
    <text evidence="3">The sequence shown here is derived from an EMBL/GenBank/DDBJ whole genome shotgun (WGS) entry which is preliminary data.</text>
</comment>
<reference evidence="4" key="1">
    <citation type="journal article" date="2019" name="Int. J. Syst. Evol. Microbiol.">
        <title>The Global Catalogue of Microorganisms (GCM) 10K type strain sequencing project: providing services to taxonomists for standard genome sequencing and annotation.</title>
        <authorList>
            <consortium name="The Broad Institute Genomics Platform"/>
            <consortium name="The Broad Institute Genome Sequencing Center for Infectious Disease"/>
            <person name="Wu L."/>
            <person name="Ma J."/>
        </authorList>
    </citation>
    <scope>NUCLEOTIDE SEQUENCE [LARGE SCALE GENOMIC DNA]</scope>
    <source>
        <strain evidence="4">KCTC 52165</strain>
    </source>
</reference>
<feature type="region of interest" description="Disordered" evidence="1">
    <location>
        <begin position="365"/>
        <end position="423"/>
    </location>
</feature>
<keyword evidence="3" id="KW-0969">Cilium</keyword>
<dbReference type="InterPro" id="IPR038610">
    <property type="entry name" value="FliK-like_C_sf"/>
</dbReference>
<keyword evidence="3" id="KW-0966">Cell projection</keyword>
<name>A0ABV7K4P8_9HYPH</name>
<proteinExistence type="predicted"/>
<dbReference type="InterPro" id="IPR021136">
    <property type="entry name" value="Flagellar_hook_control-like_C"/>
</dbReference>
<sequence>MRVSADPALSAALSKGERPTAPAAGEETQKFERLLRQAKKPRGPESSPADAAPRRMNWSSIAAALSGKAGSEDATDAADPDNDDKLAERKAGDGQPTCDDAHAPAPPMQNGGQWLLAAHDPDRGPVPPASTGSRHDSEGKTQGSGRTILANMDAAVAGDAPLASAKMPATTATPVAAGQPRATPSFETPLDPAAMNEATRTVSVEPASISTKRPDATPPADKALAAVADKPSSKPVTVTAAQSFPAPAPVPVSQTITALAGAIASDGGMAPALAASAGLAQPGQAVAAASHLLKIELHPAELGVVTANLRLSGGQLSIELKPENQEAHRRLSADSEALAKSLQGLGFAVDKITVLQPSVAATATPRMDAAPGSAGRDASSFQPGNSGGNGESSGGQHFGRNRGNEGQHGGTPLRDRAGGGLFI</sequence>
<evidence type="ECO:0000313" key="4">
    <source>
        <dbReference type="Proteomes" id="UP001595583"/>
    </source>
</evidence>
<evidence type="ECO:0000256" key="1">
    <source>
        <dbReference type="SAM" id="MobiDB-lite"/>
    </source>
</evidence>
<feature type="region of interest" description="Disordered" evidence="1">
    <location>
        <begin position="1"/>
        <end position="148"/>
    </location>
</feature>
<dbReference type="Pfam" id="PF02120">
    <property type="entry name" value="Flg_hook"/>
    <property type="match status" value="1"/>
</dbReference>
<feature type="compositionally biased region" description="Basic and acidic residues" evidence="1">
    <location>
        <begin position="83"/>
        <end position="92"/>
    </location>
</feature>
<evidence type="ECO:0000313" key="3">
    <source>
        <dbReference type="EMBL" id="MFC3205308.1"/>
    </source>
</evidence>
<evidence type="ECO:0000259" key="2">
    <source>
        <dbReference type="Pfam" id="PF02120"/>
    </source>
</evidence>
<dbReference type="Proteomes" id="UP001595583">
    <property type="component" value="Unassembled WGS sequence"/>
</dbReference>
<feature type="compositionally biased region" description="Gly residues" evidence="1">
    <location>
        <begin position="385"/>
        <end position="397"/>
    </location>
</feature>
<protein>
    <submittedName>
        <fullName evidence="3">Flagellar hook-length control protein FliK</fullName>
    </submittedName>
</protein>
<dbReference type="CDD" id="cd17470">
    <property type="entry name" value="T3SS_Flik_C"/>
    <property type="match status" value="1"/>
</dbReference>
<accession>A0ABV7K4P8</accession>
<feature type="compositionally biased region" description="Acidic residues" evidence="1">
    <location>
        <begin position="73"/>
        <end position="82"/>
    </location>
</feature>
<gene>
    <name evidence="3" type="ORF">ACFOHJ_03715</name>
</gene>
<dbReference type="EMBL" id="JBHRTK010000003">
    <property type="protein sequence ID" value="MFC3205308.1"/>
    <property type="molecule type" value="Genomic_DNA"/>
</dbReference>
<keyword evidence="3" id="KW-0282">Flagellum</keyword>
<dbReference type="RefSeq" id="WP_378218658.1">
    <property type="nucleotide sequence ID" value="NZ_JBHRTK010000003.1"/>
</dbReference>
<organism evidence="3 4">
    <name type="scientific">Aquamicrobium soli</name>
    <dbReference type="NCBI Taxonomy" id="1811518"/>
    <lineage>
        <taxon>Bacteria</taxon>
        <taxon>Pseudomonadati</taxon>
        <taxon>Pseudomonadota</taxon>
        <taxon>Alphaproteobacteria</taxon>
        <taxon>Hyphomicrobiales</taxon>
        <taxon>Phyllobacteriaceae</taxon>
        <taxon>Aquamicrobium</taxon>
    </lineage>
</organism>
<keyword evidence="4" id="KW-1185">Reference proteome</keyword>
<dbReference type="Gene3D" id="3.30.750.140">
    <property type="match status" value="1"/>
</dbReference>
<feature type="domain" description="Flagellar hook-length control protein-like C-terminal" evidence="2">
    <location>
        <begin position="288"/>
        <end position="355"/>
    </location>
</feature>